<dbReference type="SUPFAM" id="SSF81345">
    <property type="entry name" value="ABC transporter involved in vitamin B12 uptake, BtuC"/>
    <property type="match status" value="1"/>
</dbReference>
<evidence type="ECO:0000256" key="4">
    <source>
        <dbReference type="ARBA" id="ARBA00022475"/>
    </source>
</evidence>
<evidence type="ECO:0000256" key="2">
    <source>
        <dbReference type="ARBA" id="ARBA00007935"/>
    </source>
</evidence>
<evidence type="ECO:0000256" key="7">
    <source>
        <dbReference type="ARBA" id="ARBA00023136"/>
    </source>
</evidence>
<feature type="transmembrane region" description="Helical" evidence="8">
    <location>
        <begin position="124"/>
        <end position="146"/>
    </location>
</feature>
<dbReference type="Pfam" id="PF01032">
    <property type="entry name" value="FecCD"/>
    <property type="match status" value="1"/>
</dbReference>
<evidence type="ECO:0000256" key="5">
    <source>
        <dbReference type="ARBA" id="ARBA00022692"/>
    </source>
</evidence>
<keyword evidence="6 8" id="KW-1133">Transmembrane helix</keyword>
<keyword evidence="7 8" id="KW-0472">Membrane</keyword>
<gene>
    <name evidence="9" type="ORF">DFJ69_2334</name>
</gene>
<dbReference type="GO" id="GO:0022857">
    <property type="term" value="F:transmembrane transporter activity"/>
    <property type="evidence" value="ECO:0007669"/>
    <property type="project" value="InterPro"/>
</dbReference>
<feature type="transmembrane region" description="Helical" evidence="8">
    <location>
        <begin position="90"/>
        <end position="112"/>
    </location>
</feature>
<comment type="subcellular location">
    <subcellularLocation>
        <location evidence="1">Cell membrane</location>
        <topology evidence="1">Multi-pass membrane protein</topology>
    </subcellularLocation>
</comment>
<protein>
    <submittedName>
        <fullName evidence="9">Iron complex transport system permease protein</fullName>
    </submittedName>
</protein>
<reference evidence="9 10" key="1">
    <citation type="submission" date="2018-08" db="EMBL/GenBank/DDBJ databases">
        <title>Sequencing the genomes of 1000 actinobacteria strains.</title>
        <authorList>
            <person name="Klenk H.-P."/>
        </authorList>
    </citation>
    <scope>NUCLEOTIDE SEQUENCE [LARGE SCALE GENOMIC DNA]</scope>
    <source>
        <strain evidence="9 10">DSM 43927</strain>
    </source>
</reference>
<evidence type="ECO:0000313" key="9">
    <source>
        <dbReference type="EMBL" id="REE96881.1"/>
    </source>
</evidence>
<feature type="transmembrane region" description="Helical" evidence="8">
    <location>
        <begin position="153"/>
        <end position="178"/>
    </location>
</feature>
<keyword evidence="10" id="KW-1185">Reference proteome</keyword>
<evidence type="ECO:0000313" key="10">
    <source>
        <dbReference type="Proteomes" id="UP000256661"/>
    </source>
</evidence>
<evidence type="ECO:0000256" key="3">
    <source>
        <dbReference type="ARBA" id="ARBA00022448"/>
    </source>
</evidence>
<dbReference type="PANTHER" id="PTHR30472">
    <property type="entry name" value="FERRIC ENTEROBACTIN TRANSPORT SYSTEM PERMEASE PROTEIN"/>
    <property type="match status" value="1"/>
</dbReference>
<dbReference type="Proteomes" id="UP000256661">
    <property type="component" value="Unassembled WGS sequence"/>
</dbReference>
<dbReference type="GO" id="GO:0033214">
    <property type="term" value="P:siderophore-iron import into cell"/>
    <property type="evidence" value="ECO:0007669"/>
    <property type="project" value="TreeGrafter"/>
</dbReference>
<keyword evidence="3" id="KW-0813">Transport</keyword>
<dbReference type="EMBL" id="QTTT01000001">
    <property type="protein sequence ID" value="REE96881.1"/>
    <property type="molecule type" value="Genomic_DNA"/>
</dbReference>
<sequence>MTRRALVLAALVGAAAVAFVLAVALGSTAISPVRAVPALLRTAGADPGTEVIIWSVRLPRAVTALLAGAALSVAGVQMQTLFRNPLAEPYILGVSSGASLGVALVVTGWGGLAGAFTAGLAGLGRAGVVVAASAGAAAVLGLVLALSRQVRSVVTLLIIGVMVGSATTSLITVMLAYADSQRAQQFIGWSLGSYTGTTWADLALFAPVCGAALVAALVGVKPLNALLLGEGYARTMGVRVRRVRTVTLLTASVLAGSVTAYCGPVAFLGLAVPHMAKLLLGTADHRVLLPGAMLLGGTVSLICCVATQAPGGGSVLPLNAVTTVLGAPVVITVLLRSRTARAGMSL</sequence>
<comment type="similarity">
    <text evidence="2">Belongs to the binding-protein-dependent transport system permease family. FecCD subfamily.</text>
</comment>
<feature type="transmembrane region" description="Helical" evidence="8">
    <location>
        <begin position="315"/>
        <end position="335"/>
    </location>
</feature>
<organism evidence="9 10">
    <name type="scientific">Thermomonospora umbrina</name>
    <dbReference type="NCBI Taxonomy" id="111806"/>
    <lineage>
        <taxon>Bacteria</taxon>
        <taxon>Bacillati</taxon>
        <taxon>Actinomycetota</taxon>
        <taxon>Actinomycetes</taxon>
        <taxon>Streptosporangiales</taxon>
        <taxon>Thermomonosporaceae</taxon>
        <taxon>Thermomonospora</taxon>
    </lineage>
</organism>
<dbReference type="RefSeq" id="WP_116022463.1">
    <property type="nucleotide sequence ID" value="NZ_QTTT01000001.1"/>
</dbReference>
<proteinExistence type="inferred from homology"/>
<name>A0A3D9SZ33_9ACTN</name>
<dbReference type="InterPro" id="IPR000522">
    <property type="entry name" value="ABC_transptr_permease_BtuC"/>
</dbReference>
<dbReference type="GO" id="GO:0005886">
    <property type="term" value="C:plasma membrane"/>
    <property type="evidence" value="ECO:0007669"/>
    <property type="project" value="UniProtKB-SubCell"/>
</dbReference>
<dbReference type="AlphaFoldDB" id="A0A3D9SZ33"/>
<dbReference type="CDD" id="cd06550">
    <property type="entry name" value="TM_ABC_iron-siderophores_like"/>
    <property type="match status" value="1"/>
</dbReference>
<dbReference type="Gene3D" id="1.10.3470.10">
    <property type="entry name" value="ABC transporter involved in vitamin B12 uptake, BtuC"/>
    <property type="match status" value="1"/>
</dbReference>
<feature type="transmembrane region" description="Helical" evidence="8">
    <location>
        <begin position="287"/>
        <end position="309"/>
    </location>
</feature>
<evidence type="ECO:0000256" key="6">
    <source>
        <dbReference type="ARBA" id="ARBA00022989"/>
    </source>
</evidence>
<evidence type="ECO:0000256" key="8">
    <source>
        <dbReference type="SAM" id="Phobius"/>
    </source>
</evidence>
<keyword evidence="5 8" id="KW-0812">Transmembrane</keyword>
<keyword evidence="4" id="KW-1003">Cell membrane</keyword>
<dbReference type="OrthoDB" id="9782305at2"/>
<dbReference type="PANTHER" id="PTHR30472:SF41">
    <property type="entry name" value="TRANSPORT SYSTEM PERMEASE PROTEIN"/>
    <property type="match status" value="1"/>
</dbReference>
<evidence type="ECO:0000256" key="1">
    <source>
        <dbReference type="ARBA" id="ARBA00004651"/>
    </source>
</evidence>
<feature type="transmembrane region" description="Helical" evidence="8">
    <location>
        <begin position="59"/>
        <end position="78"/>
    </location>
</feature>
<accession>A0A3D9SZ33</accession>
<comment type="caution">
    <text evidence="9">The sequence shown here is derived from an EMBL/GenBank/DDBJ whole genome shotgun (WGS) entry which is preliminary data.</text>
</comment>
<feature type="transmembrane region" description="Helical" evidence="8">
    <location>
        <begin position="198"/>
        <end position="220"/>
    </location>
</feature>
<dbReference type="InterPro" id="IPR037294">
    <property type="entry name" value="ABC_BtuC-like"/>
</dbReference>